<reference evidence="1" key="1">
    <citation type="journal article" date="2014" name="Int. J. Syst. Evol. Microbiol.">
        <title>Complete genome sequence of Corynebacterium casei LMG S-19264T (=DSM 44701T), isolated from a smear-ripened cheese.</title>
        <authorList>
            <consortium name="US DOE Joint Genome Institute (JGI-PGF)"/>
            <person name="Walter F."/>
            <person name="Albersmeier A."/>
            <person name="Kalinowski J."/>
            <person name="Ruckert C."/>
        </authorList>
    </citation>
    <scope>NUCLEOTIDE SEQUENCE</scope>
    <source>
        <strain evidence="1">CGMCC 1.15034</strain>
    </source>
</reference>
<name>A0A410V6K9_9BRAD</name>
<protein>
    <submittedName>
        <fullName evidence="1">Uncharacterized protein</fullName>
    </submittedName>
</protein>
<organism evidence="1 4">
    <name type="scientific">Bradyrhizobium guangdongense</name>
    <dbReference type="NCBI Taxonomy" id="1325090"/>
    <lineage>
        <taxon>Bacteria</taxon>
        <taxon>Pseudomonadati</taxon>
        <taxon>Pseudomonadota</taxon>
        <taxon>Alphaproteobacteria</taxon>
        <taxon>Hyphomicrobiales</taxon>
        <taxon>Nitrobacteraceae</taxon>
        <taxon>Bradyrhizobium</taxon>
    </lineage>
</organism>
<dbReference type="AlphaFoldDB" id="A0A410V6K9"/>
<accession>A0A410V6K9</accession>
<dbReference type="RefSeq" id="WP_128965916.1">
    <property type="nucleotide sequence ID" value="NZ_BMHC01000009.1"/>
</dbReference>
<evidence type="ECO:0000313" key="1">
    <source>
        <dbReference type="EMBL" id="GGI27164.1"/>
    </source>
</evidence>
<reference evidence="2 3" key="2">
    <citation type="submission" date="2018-06" db="EMBL/GenBank/DDBJ databases">
        <title>Comparative genomics of rhizobia nodulating Arachis hypogaea in China.</title>
        <authorList>
            <person name="Li Y."/>
        </authorList>
    </citation>
    <scope>NUCLEOTIDE SEQUENCE [LARGE SCALE GENOMIC DNA]</scope>
    <source>
        <strain evidence="2 3">CCBAU 51658</strain>
    </source>
</reference>
<keyword evidence="3" id="KW-1185">Reference proteome</keyword>
<reference evidence="1" key="3">
    <citation type="submission" date="2022-12" db="EMBL/GenBank/DDBJ databases">
        <authorList>
            <person name="Sun Q."/>
            <person name="Zhou Y."/>
        </authorList>
    </citation>
    <scope>NUCLEOTIDE SEQUENCE</scope>
    <source>
        <strain evidence="1">CGMCC 1.15034</strain>
    </source>
</reference>
<sequence length="66" mass="7390">MATYKDAFEVLRAAINNPDDPERLRHAKQHPKLKKTLVGFTQNDLQVLAKVLKAAPGAKAFKCDEQ</sequence>
<evidence type="ECO:0000313" key="4">
    <source>
        <dbReference type="Proteomes" id="UP000625079"/>
    </source>
</evidence>
<dbReference type="Proteomes" id="UP000625079">
    <property type="component" value="Unassembled WGS sequence"/>
</dbReference>
<evidence type="ECO:0000313" key="3">
    <source>
        <dbReference type="Proteomes" id="UP000593880"/>
    </source>
</evidence>
<proteinExistence type="predicted"/>
<gene>
    <name evidence="1" type="ORF">GCM10010987_43020</name>
    <name evidence="2" type="ORF">XH86_17545</name>
</gene>
<dbReference type="EMBL" id="BMHC01000009">
    <property type="protein sequence ID" value="GGI27164.1"/>
    <property type="molecule type" value="Genomic_DNA"/>
</dbReference>
<evidence type="ECO:0000313" key="2">
    <source>
        <dbReference type="EMBL" id="QOZ60317.1"/>
    </source>
</evidence>
<dbReference type="EMBL" id="CP030057">
    <property type="protein sequence ID" value="QOZ60317.1"/>
    <property type="molecule type" value="Genomic_DNA"/>
</dbReference>
<dbReference type="Proteomes" id="UP000593880">
    <property type="component" value="Chromosome"/>
</dbReference>